<dbReference type="InterPro" id="IPR013538">
    <property type="entry name" value="ASHA1/2-like_C"/>
</dbReference>
<dbReference type="AlphaFoldDB" id="A0A926QLK7"/>
<dbReference type="Pfam" id="PF08327">
    <property type="entry name" value="AHSA1"/>
    <property type="match status" value="1"/>
</dbReference>
<feature type="domain" description="Activator of Hsp90 ATPase homologue 1/2-like C-terminal" evidence="2">
    <location>
        <begin position="20"/>
        <end position="136"/>
    </location>
</feature>
<evidence type="ECO:0000313" key="3">
    <source>
        <dbReference type="EMBL" id="MBD0384011.1"/>
    </source>
</evidence>
<protein>
    <submittedName>
        <fullName evidence="3">SRPBCC domain-containing protein</fullName>
    </submittedName>
</protein>
<keyword evidence="4" id="KW-1185">Reference proteome</keyword>
<evidence type="ECO:0000256" key="1">
    <source>
        <dbReference type="ARBA" id="ARBA00006817"/>
    </source>
</evidence>
<comment type="caution">
    <text evidence="3">The sequence shown here is derived from an EMBL/GenBank/DDBJ whole genome shotgun (WGS) entry which is preliminary data.</text>
</comment>
<proteinExistence type="inferred from homology"/>
<organism evidence="3 4">
    <name type="scientific">Paenibacillus sedimenti</name>
    <dbReference type="NCBI Taxonomy" id="2770274"/>
    <lineage>
        <taxon>Bacteria</taxon>
        <taxon>Bacillati</taxon>
        <taxon>Bacillota</taxon>
        <taxon>Bacilli</taxon>
        <taxon>Bacillales</taxon>
        <taxon>Paenibacillaceae</taxon>
        <taxon>Paenibacillus</taxon>
    </lineage>
</organism>
<dbReference type="CDD" id="cd07814">
    <property type="entry name" value="SRPBCC_CalC_Aha1-like"/>
    <property type="match status" value="1"/>
</dbReference>
<dbReference type="EMBL" id="JACVVD010000014">
    <property type="protein sequence ID" value="MBD0384011.1"/>
    <property type="molecule type" value="Genomic_DNA"/>
</dbReference>
<dbReference type="InterPro" id="IPR023393">
    <property type="entry name" value="START-like_dom_sf"/>
</dbReference>
<dbReference type="SUPFAM" id="SSF55961">
    <property type="entry name" value="Bet v1-like"/>
    <property type="match status" value="1"/>
</dbReference>
<dbReference type="Proteomes" id="UP000650466">
    <property type="component" value="Unassembled WGS sequence"/>
</dbReference>
<evidence type="ECO:0000259" key="2">
    <source>
        <dbReference type="Pfam" id="PF08327"/>
    </source>
</evidence>
<accession>A0A926QLK7</accession>
<dbReference type="RefSeq" id="WP_188177787.1">
    <property type="nucleotide sequence ID" value="NZ_JACVVD010000014.1"/>
</dbReference>
<reference evidence="3" key="1">
    <citation type="submission" date="2020-09" db="EMBL/GenBank/DDBJ databases">
        <title>Draft Genome Sequence of Paenibacillus sp. WST5.</title>
        <authorList>
            <person name="Bao Z."/>
        </authorList>
    </citation>
    <scope>NUCLEOTIDE SEQUENCE</scope>
    <source>
        <strain evidence="3">WST5</strain>
    </source>
</reference>
<comment type="similarity">
    <text evidence="1">Belongs to the AHA1 family.</text>
</comment>
<dbReference type="Gene3D" id="3.30.530.20">
    <property type="match status" value="1"/>
</dbReference>
<gene>
    <name evidence="3" type="ORF">ICC18_28565</name>
</gene>
<name>A0A926QLK7_9BACL</name>
<evidence type="ECO:0000313" key="4">
    <source>
        <dbReference type="Proteomes" id="UP000650466"/>
    </source>
</evidence>
<sequence length="152" mass="17249">MNQIQSKDQIVKEVFIECRTEILFNFFTDPEKMVRWMGRHILLELNVGGKYRIDVNGHDIAMGEYVEIIPNEKIVMSWGWEKSKVVPPGSSTVEFRFAPKDNGTLLVLTHSGLPVEEVASHVQGWSHYTVRLQTLAEGGDPGVDPWSVKAMH</sequence>